<dbReference type="STRING" id="320497.A0U93_04900"/>
<reference evidence="1 2" key="1">
    <citation type="submission" date="2016-03" db="EMBL/GenBank/DDBJ databases">
        <title>Acetic acid bacteria sequencing.</title>
        <authorList>
            <person name="Brandt J."/>
            <person name="Jakob F."/>
            <person name="Vogel R.F."/>
        </authorList>
    </citation>
    <scope>NUCLEOTIDE SEQUENCE [LARGE SCALE GENOMIC DNA]</scope>
    <source>
        <strain evidence="1 2">NBRC 101099</strain>
    </source>
</reference>
<sequence length="138" mass="15893">MNLGPLETLMSLRKRELEKTERDLAMAVAVEKMASDAVKDAEQRYLEEREFASRPECDDFVVSAFAQWMPQGRATIRAARQNEQRAAADRALAQTAMSMARAAHRAVEIVYDERRAEVRRAELRKEQQQIDELWRPSA</sequence>
<proteinExistence type="predicted"/>
<dbReference type="KEGG" id="nch:A0U93_04900"/>
<keyword evidence="2" id="KW-1185">Reference proteome</keyword>
<dbReference type="Proteomes" id="UP000188604">
    <property type="component" value="Chromosome"/>
</dbReference>
<name>A0A1U9KNJ8_9PROT</name>
<dbReference type="OrthoDB" id="7220015at2"/>
<dbReference type="Gene3D" id="1.10.287.1700">
    <property type="match status" value="1"/>
</dbReference>
<gene>
    <name evidence="1" type="ORF">A0U93_04900</name>
</gene>
<dbReference type="InterPro" id="IPR053716">
    <property type="entry name" value="Flag_assembly_chemotaxis_eff"/>
</dbReference>
<evidence type="ECO:0000313" key="1">
    <source>
        <dbReference type="EMBL" id="AQS87384.1"/>
    </source>
</evidence>
<dbReference type="EMBL" id="CP014691">
    <property type="protein sequence ID" value="AQS87384.1"/>
    <property type="molecule type" value="Genomic_DNA"/>
</dbReference>
<organism evidence="1 2">
    <name type="scientific">Neoasaia chiangmaiensis</name>
    <dbReference type="NCBI Taxonomy" id="320497"/>
    <lineage>
        <taxon>Bacteria</taxon>
        <taxon>Pseudomonadati</taxon>
        <taxon>Pseudomonadota</taxon>
        <taxon>Alphaproteobacteria</taxon>
        <taxon>Acetobacterales</taxon>
        <taxon>Acetobacteraceae</taxon>
        <taxon>Neoasaia</taxon>
    </lineage>
</organism>
<evidence type="ECO:0000313" key="2">
    <source>
        <dbReference type="Proteomes" id="UP000188604"/>
    </source>
</evidence>
<accession>A0A1U9KNJ8</accession>
<protein>
    <submittedName>
        <fullName evidence="1">Uncharacterized protein</fullName>
    </submittedName>
</protein>
<dbReference type="RefSeq" id="WP_077806364.1">
    <property type="nucleotide sequence ID" value="NZ_BJXS01000009.1"/>
</dbReference>
<dbReference type="AlphaFoldDB" id="A0A1U9KNJ8"/>